<feature type="binding site" evidence="9">
    <location>
        <begin position="167"/>
        <end position="174"/>
    </location>
    <ligand>
        <name>ATP</name>
        <dbReference type="ChEBI" id="CHEBI:30616"/>
    </ligand>
</feature>
<dbReference type="eggNOG" id="COG0210">
    <property type="taxonomic scope" value="Bacteria"/>
</dbReference>
<evidence type="ECO:0000256" key="10">
    <source>
        <dbReference type="SAM" id="Coils"/>
    </source>
</evidence>
<reference evidence="13 14" key="1">
    <citation type="journal article" date="2011" name="J. Bacteriol.">
        <title>Complete genome sequence of the plant growth-promoting endophyte Burkholderia phytofirmans strain PsJN.</title>
        <authorList>
            <person name="Weilharter A."/>
            <person name="Mitter B."/>
            <person name="Shin M.V."/>
            <person name="Chain P.S."/>
            <person name="Nowak J."/>
            <person name="Sessitsch A."/>
        </authorList>
    </citation>
    <scope>NUCLEOTIDE SEQUENCE [LARGE SCALE GENOMIC DNA]</scope>
    <source>
        <strain evidence="14">DSM 17436 / LMG 22146 / PsJN</strain>
    </source>
</reference>
<dbReference type="SUPFAM" id="SSF52540">
    <property type="entry name" value="P-loop containing nucleoside triphosphate hydrolases"/>
    <property type="match status" value="1"/>
</dbReference>
<dbReference type="PANTHER" id="PTHR11070:SF63">
    <property type="entry name" value="DNA HELICASE IV"/>
    <property type="match status" value="1"/>
</dbReference>
<keyword evidence="2 9" id="KW-0378">Hydrolase</keyword>
<evidence type="ECO:0000256" key="1">
    <source>
        <dbReference type="ARBA" id="ARBA00022741"/>
    </source>
</evidence>
<dbReference type="GO" id="GO:0000725">
    <property type="term" value="P:recombinational repair"/>
    <property type="evidence" value="ECO:0007669"/>
    <property type="project" value="TreeGrafter"/>
</dbReference>
<proteinExistence type="predicted"/>
<accession>B2T8W6</accession>
<keyword evidence="10" id="KW-0175">Coiled coil</keyword>
<dbReference type="InterPro" id="IPR000212">
    <property type="entry name" value="DNA_helicase_UvrD/REP"/>
</dbReference>
<evidence type="ECO:0000256" key="8">
    <source>
        <dbReference type="ARBA" id="ARBA00048988"/>
    </source>
</evidence>
<evidence type="ECO:0000256" key="4">
    <source>
        <dbReference type="ARBA" id="ARBA00022840"/>
    </source>
</evidence>
<dbReference type="EC" id="5.6.2.4" evidence="7"/>
<dbReference type="InterPro" id="IPR014017">
    <property type="entry name" value="DNA_helicase_UvrD-like_C"/>
</dbReference>
<keyword evidence="4 9" id="KW-0067">ATP-binding</keyword>
<dbReference type="Proteomes" id="UP000001739">
    <property type="component" value="Chromosome 2"/>
</dbReference>
<dbReference type="GO" id="GO:0003677">
    <property type="term" value="F:DNA binding"/>
    <property type="evidence" value="ECO:0007669"/>
    <property type="project" value="InterPro"/>
</dbReference>
<evidence type="ECO:0000256" key="11">
    <source>
        <dbReference type="SAM" id="MobiDB-lite"/>
    </source>
</evidence>
<dbReference type="InterPro" id="IPR014016">
    <property type="entry name" value="UvrD-like_ATP-bd"/>
</dbReference>
<dbReference type="GO" id="GO:0005524">
    <property type="term" value="F:ATP binding"/>
    <property type="evidence" value="ECO:0007669"/>
    <property type="project" value="UniProtKB-UniRule"/>
</dbReference>
<organism evidence="13 14">
    <name type="scientific">Paraburkholderia phytofirmans (strain DSM 17436 / LMG 22146 / PsJN)</name>
    <name type="common">Burkholderia phytofirmans</name>
    <dbReference type="NCBI Taxonomy" id="398527"/>
    <lineage>
        <taxon>Bacteria</taxon>
        <taxon>Pseudomonadati</taxon>
        <taxon>Pseudomonadota</taxon>
        <taxon>Betaproteobacteria</taxon>
        <taxon>Burkholderiales</taxon>
        <taxon>Burkholderiaceae</taxon>
        <taxon>Paraburkholderia</taxon>
    </lineage>
</organism>
<keyword evidence="1 9" id="KW-0547">Nucleotide-binding</keyword>
<dbReference type="GO" id="GO:0016887">
    <property type="term" value="F:ATP hydrolysis activity"/>
    <property type="evidence" value="ECO:0007669"/>
    <property type="project" value="RHEA"/>
</dbReference>
<evidence type="ECO:0000256" key="6">
    <source>
        <dbReference type="ARBA" id="ARBA00034617"/>
    </source>
</evidence>
<dbReference type="InterPro" id="IPR027417">
    <property type="entry name" value="P-loop_NTPase"/>
</dbReference>
<dbReference type="PROSITE" id="PS51198">
    <property type="entry name" value="UVRD_HELICASE_ATP_BIND"/>
    <property type="match status" value="1"/>
</dbReference>
<comment type="catalytic activity">
    <reaction evidence="8">
        <text>ATP + H2O = ADP + phosphate + H(+)</text>
        <dbReference type="Rhea" id="RHEA:13065"/>
        <dbReference type="ChEBI" id="CHEBI:15377"/>
        <dbReference type="ChEBI" id="CHEBI:15378"/>
        <dbReference type="ChEBI" id="CHEBI:30616"/>
        <dbReference type="ChEBI" id="CHEBI:43474"/>
        <dbReference type="ChEBI" id="CHEBI:456216"/>
        <dbReference type="EC" id="5.6.2.4"/>
    </reaction>
</comment>
<dbReference type="STRING" id="398527.Bphyt_6473"/>
<feature type="coiled-coil region" evidence="10">
    <location>
        <begin position="94"/>
        <end position="123"/>
    </location>
</feature>
<feature type="region of interest" description="Disordered" evidence="11">
    <location>
        <begin position="283"/>
        <end position="306"/>
    </location>
</feature>
<evidence type="ECO:0000256" key="5">
    <source>
        <dbReference type="ARBA" id="ARBA00023235"/>
    </source>
</evidence>
<dbReference type="KEGG" id="bpy:Bphyt_6473"/>
<evidence type="ECO:0000313" key="13">
    <source>
        <dbReference type="EMBL" id="ACD20779.1"/>
    </source>
</evidence>
<dbReference type="Gene3D" id="3.40.50.300">
    <property type="entry name" value="P-loop containing nucleotide triphosphate hydrolases"/>
    <property type="match status" value="3"/>
</dbReference>
<evidence type="ECO:0000256" key="7">
    <source>
        <dbReference type="ARBA" id="ARBA00034808"/>
    </source>
</evidence>
<gene>
    <name evidence="13" type="ordered locus">Bphyt_6473</name>
</gene>
<feature type="compositionally biased region" description="Basic and acidic residues" evidence="11">
    <location>
        <begin position="284"/>
        <end position="293"/>
    </location>
</feature>
<comment type="catalytic activity">
    <reaction evidence="6">
        <text>Couples ATP hydrolysis with the unwinding of duplex DNA by translocating in the 3'-5' direction.</text>
        <dbReference type="EC" id="5.6.2.4"/>
    </reaction>
</comment>
<feature type="domain" description="UvrD-like helicase ATP-binding" evidence="12">
    <location>
        <begin position="146"/>
        <end position="672"/>
    </location>
</feature>
<keyword evidence="3 9" id="KW-0347">Helicase</keyword>
<dbReference type="Pfam" id="PF00580">
    <property type="entry name" value="UvrD-helicase"/>
    <property type="match status" value="1"/>
</dbReference>
<dbReference type="RefSeq" id="WP_012428283.1">
    <property type="nucleotide sequence ID" value="NC_010676.1"/>
</dbReference>
<dbReference type="Pfam" id="PF13361">
    <property type="entry name" value="UvrD_C"/>
    <property type="match status" value="1"/>
</dbReference>
<evidence type="ECO:0000256" key="2">
    <source>
        <dbReference type="ARBA" id="ARBA00022801"/>
    </source>
</evidence>
<dbReference type="OrthoDB" id="5298826at2"/>
<evidence type="ECO:0000259" key="12">
    <source>
        <dbReference type="PROSITE" id="PS51198"/>
    </source>
</evidence>
<keyword evidence="5" id="KW-0413">Isomerase</keyword>
<dbReference type="AlphaFoldDB" id="B2T8W6"/>
<dbReference type="HOGENOM" id="CLU_015926_0_0_4"/>
<dbReference type="PANTHER" id="PTHR11070">
    <property type="entry name" value="UVRD / RECB / PCRA DNA HELICASE FAMILY MEMBER"/>
    <property type="match status" value="1"/>
</dbReference>
<evidence type="ECO:0000256" key="3">
    <source>
        <dbReference type="ARBA" id="ARBA00022806"/>
    </source>
</evidence>
<evidence type="ECO:0000256" key="9">
    <source>
        <dbReference type="PROSITE-ProRule" id="PRU00560"/>
    </source>
</evidence>
<dbReference type="GO" id="GO:0043138">
    <property type="term" value="F:3'-5' DNA helicase activity"/>
    <property type="evidence" value="ECO:0007669"/>
    <property type="project" value="UniProtKB-EC"/>
</dbReference>
<protein>
    <recommendedName>
        <fullName evidence="7">DNA 3'-5' helicase</fullName>
        <ecNumber evidence="7">5.6.2.4</ecNumber>
    </recommendedName>
</protein>
<sequence length="872" mass="98055">MNNNDEAVVSGWIDRWLSALSCMTVSRHERLLEKAGTRHGNELTERLRLAKSDSYALGKTAGDEEGFKRGRIEGHAAGKKAGLVEGRVLERQEQEALMRARAEAEARRMRQEAEARAKMLVSEKPIGINASLAQEIRRDVLARTDQRPRDAQWEMILSDHPATYVVAGAGSGKSTSLVLRVIALNLYRGINRNEISVFTFTKESRKDFVKKLRTQMQAWGETLSLDDARGVVRTFHSMVLRMARSTIDPCLKVLELIDLEKGGQIPDTDIENLLEAGASIASDADDHVSDTENPKAAAGDEVASEARGVARERDRLLRLAYERAFSTDPTFAQDIATLHRISTYQLKRPKEDVTAKAIAWVAKHDAVLNSTVDRAWRERIACGLWPAIHVEPVAKPVKLSSSMTKPFHVHGYLPSMKAYLVLGGAQFFSDSQNSAFSVPALVNTKRKLLAARSEEPIIWIDTVEDLQRLASVLQWQKDFQEKRVSVPMFEWIAPSDLKRKPVFETFYELAQFVENLGLPVAKTLSEAVDGSDEAGLTGAERVFARAVSSFWPVFEELLAEEEIWTFNELFAHFSEDYPANFKDVPPYILDGMRHLLIDEFQDISPQIVKWIRGCQRELVKRGRAGSLTCVGDDWQSIYGWRGSSPDFFVRFKHFFPASSHGYVKLEENFRSSDHILRCAESVLVDVPGMGWKTCVAQSKWAKESMPVLIHETPDKLPYDEIERLLESEVMRTKATARDPLLVLARRAKAYKPLVALKRKPWGKALKFLTFHGAKGLESRSVVLLGDCAYNGVNPLRNFLYRKAGLGSFDEAQHAEARRLAYVGVTRAMERCYWYAKKESGGALASIPMARSFAVRCDAEGNVLRPQLQLQES</sequence>
<evidence type="ECO:0000313" key="14">
    <source>
        <dbReference type="Proteomes" id="UP000001739"/>
    </source>
</evidence>
<dbReference type="EMBL" id="CP001053">
    <property type="protein sequence ID" value="ACD20779.1"/>
    <property type="molecule type" value="Genomic_DNA"/>
</dbReference>
<name>B2T8W6_PARPJ</name>
<dbReference type="GO" id="GO:0005829">
    <property type="term" value="C:cytosol"/>
    <property type="evidence" value="ECO:0007669"/>
    <property type="project" value="TreeGrafter"/>
</dbReference>